<feature type="compositionally biased region" description="Basic and acidic residues" evidence="1">
    <location>
        <begin position="220"/>
        <end position="246"/>
    </location>
</feature>
<name>Q4SC33_TETNG</name>
<feature type="compositionally biased region" description="Basic and acidic residues" evidence="1">
    <location>
        <begin position="388"/>
        <end position="407"/>
    </location>
</feature>
<feature type="compositionally biased region" description="Polar residues" evidence="1">
    <location>
        <begin position="161"/>
        <end position="174"/>
    </location>
</feature>
<feature type="region of interest" description="Disordered" evidence="1">
    <location>
        <begin position="116"/>
        <end position="247"/>
    </location>
</feature>
<dbReference type="AlphaFoldDB" id="Q4SC33"/>
<feature type="compositionally biased region" description="Low complexity" evidence="1">
    <location>
        <begin position="285"/>
        <end position="311"/>
    </location>
</feature>
<organism evidence="2">
    <name type="scientific">Tetraodon nigroviridis</name>
    <name type="common">Spotted green pufferfish</name>
    <name type="synonym">Chelonodon nigroviridis</name>
    <dbReference type="NCBI Taxonomy" id="99883"/>
    <lineage>
        <taxon>Eukaryota</taxon>
        <taxon>Metazoa</taxon>
        <taxon>Chordata</taxon>
        <taxon>Craniata</taxon>
        <taxon>Vertebrata</taxon>
        <taxon>Euteleostomi</taxon>
        <taxon>Actinopterygii</taxon>
        <taxon>Neopterygii</taxon>
        <taxon>Teleostei</taxon>
        <taxon>Neoteleostei</taxon>
        <taxon>Acanthomorphata</taxon>
        <taxon>Eupercaria</taxon>
        <taxon>Tetraodontiformes</taxon>
        <taxon>Tetradontoidea</taxon>
        <taxon>Tetraodontidae</taxon>
        <taxon>Tetraodon</taxon>
    </lineage>
</organism>
<feature type="compositionally biased region" description="Pro residues" evidence="1">
    <location>
        <begin position="180"/>
        <end position="190"/>
    </location>
</feature>
<sequence>MNVPQRVVPTGETDDCHLVDGSGPRGANAQRAKDDFPLKTNSRAGRQLGERKKRGKGEIVQCAPGARSPWPGRGDGGLCPEAERPRSHEQVSPFCCDPPAWCFPSTSWSVSCLSRSSNQFHTKPGPSGTTSAPRTGPVGRPVLPVPDRSTYCQLVGGGLYSPTSPKTSPRTLGQSFVFPPSSPSLSPGPSPRARSPSPRSPELLGVNVGQRVRRLSAAGGEERRDGDGPQERGESAGEERREERRRQAQLLQIHRELQNVEVRGKVGIFEAHISGIRAQVLSTELQRSPRSPRRSSLQTPSSPGQGGPESPMTHLQERGVPPAVQNGREAEEEPAEEGVNKEKDKTDTEKQTLWGQNGCRLEMPEQAPSAEGPFVAPISHTLFNPDAVTDKEKAEEDRGGQKDRSEGTEGVPGAERDQSPQTEANPGTSAHPPSIAQPLPSIPAVIITDLGPESQPAPEDPGPDQGPSSTPCLGSSPNSSSRSLRKLSSSSASSAGFSSSWEESEEDVSSDTEKGEQLLNPAALTSKQKAVSRNVEAAPTPGGLVWNQLKAKRPPCVCVCVSV</sequence>
<reference evidence="2" key="1">
    <citation type="journal article" date="2004" name="Nature">
        <title>Genome duplication in the teleost fish Tetraodon nigroviridis reveals the early vertebrate proto-karyotype.</title>
        <authorList>
            <person name="Jaillon O."/>
            <person name="Aury J.-M."/>
            <person name="Brunet F."/>
            <person name="Petit J.-L."/>
            <person name="Stange-Thomann N."/>
            <person name="Mauceli E."/>
            <person name="Bouneau L."/>
            <person name="Fischer C."/>
            <person name="Ozouf-Costaz C."/>
            <person name="Bernot A."/>
            <person name="Nicaud S."/>
            <person name="Jaffe D."/>
            <person name="Fisher S."/>
            <person name="Lutfalla G."/>
            <person name="Dossat C."/>
            <person name="Segurens B."/>
            <person name="Dasilva C."/>
            <person name="Salanoubat M."/>
            <person name="Levy M."/>
            <person name="Boudet N."/>
            <person name="Castellano S."/>
            <person name="Anthouard V."/>
            <person name="Jubin C."/>
            <person name="Castelli V."/>
            <person name="Katinka M."/>
            <person name="Vacherie B."/>
            <person name="Biemont C."/>
            <person name="Skalli Z."/>
            <person name="Cattolico L."/>
            <person name="Poulain J."/>
            <person name="De Berardinis V."/>
            <person name="Cruaud C."/>
            <person name="Duprat S."/>
            <person name="Brottier P."/>
            <person name="Coutanceau J.-P."/>
            <person name="Gouzy J."/>
            <person name="Parra G."/>
            <person name="Lardier G."/>
            <person name="Chapple C."/>
            <person name="McKernan K.J."/>
            <person name="McEwan P."/>
            <person name="Bosak S."/>
            <person name="Kellis M."/>
            <person name="Volff J.-N."/>
            <person name="Guigo R."/>
            <person name="Zody M.C."/>
            <person name="Mesirov J."/>
            <person name="Lindblad-Toh K."/>
            <person name="Birren B."/>
            <person name="Nusbaum C."/>
            <person name="Kahn D."/>
            <person name="Robinson-Rechavi M."/>
            <person name="Laudet V."/>
            <person name="Schachter V."/>
            <person name="Quetier F."/>
            <person name="Saurin W."/>
            <person name="Scarpelli C."/>
            <person name="Wincker P."/>
            <person name="Lander E.S."/>
            <person name="Weissenbach J."/>
            <person name="Roest Crollius H."/>
        </authorList>
    </citation>
    <scope>NUCLEOTIDE SEQUENCE [LARGE SCALE GENOMIC DNA]</scope>
</reference>
<feature type="compositionally biased region" description="Polar residues" evidence="1">
    <location>
        <begin position="419"/>
        <end position="428"/>
    </location>
</feature>
<dbReference type="EMBL" id="CAAE01014660">
    <property type="protein sequence ID" value="CAG01799.1"/>
    <property type="molecule type" value="Genomic_DNA"/>
</dbReference>
<feature type="region of interest" description="Disordered" evidence="1">
    <location>
        <begin position="1"/>
        <end position="84"/>
    </location>
</feature>
<accession>Q4SC33</accession>
<feature type="compositionally biased region" description="Low complexity" evidence="1">
    <location>
        <begin position="468"/>
        <end position="501"/>
    </location>
</feature>
<reference evidence="2" key="2">
    <citation type="submission" date="2004-02" db="EMBL/GenBank/DDBJ databases">
        <authorList>
            <consortium name="Genoscope"/>
            <consortium name="Whitehead Institute Centre for Genome Research"/>
        </authorList>
    </citation>
    <scope>NUCLEOTIDE SEQUENCE</scope>
</reference>
<gene>
    <name evidence="2" type="ORF">GSTENG00020686001</name>
</gene>
<feature type="compositionally biased region" description="Basic and acidic residues" evidence="1">
    <location>
        <begin position="338"/>
        <end position="350"/>
    </location>
</feature>
<protein>
    <submittedName>
        <fullName evidence="2">(spotted green pufferfish) hypothetical protein</fullName>
    </submittedName>
</protein>
<dbReference type="OrthoDB" id="338650at2759"/>
<feature type="compositionally biased region" description="Low complexity" evidence="1">
    <location>
        <begin position="191"/>
        <end position="201"/>
    </location>
</feature>
<proteinExistence type="predicted"/>
<feature type="compositionally biased region" description="Polar residues" evidence="1">
    <location>
        <begin position="116"/>
        <end position="133"/>
    </location>
</feature>
<evidence type="ECO:0000256" key="1">
    <source>
        <dbReference type="SAM" id="MobiDB-lite"/>
    </source>
</evidence>
<comment type="caution">
    <text evidence="2">The sequence shown here is derived from an EMBL/GenBank/DDBJ whole genome shotgun (WGS) entry which is preliminary data.</text>
</comment>
<dbReference type="KEGG" id="tng:GSTEN00020686G001"/>
<evidence type="ECO:0000313" key="2">
    <source>
        <dbReference type="EMBL" id="CAG01799.1"/>
    </source>
</evidence>
<feature type="region of interest" description="Disordered" evidence="1">
    <location>
        <begin position="273"/>
        <end position="534"/>
    </location>
</feature>